<reference evidence="2" key="1">
    <citation type="journal article" date="2012" name="Proc. Natl. Acad. Sci. U.S.A.">
        <title>Antigenic diversity is generated by distinct evolutionary mechanisms in African trypanosome species.</title>
        <authorList>
            <person name="Jackson A.P."/>
            <person name="Berry A."/>
            <person name="Aslett M."/>
            <person name="Allison H.C."/>
            <person name="Burton P."/>
            <person name="Vavrova-Anderson J."/>
            <person name="Brown R."/>
            <person name="Browne H."/>
            <person name="Corton N."/>
            <person name="Hauser H."/>
            <person name="Gamble J."/>
            <person name="Gilderthorp R."/>
            <person name="Marcello L."/>
            <person name="McQuillan J."/>
            <person name="Otto T.D."/>
            <person name="Quail M.A."/>
            <person name="Sanders M.J."/>
            <person name="van Tonder A."/>
            <person name="Ginger M.L."/>
            <person name="Field M.C."/>
            <person name="Barry J.D."/>
            <person name="Hertz-Fowler C."/>
            <person name="Berriman M."/>
        </authorList>
    </citation>
    <scope>NUCLEOTIDE SEQUENCE</scope>
    <source>
        <strain evidence="2">Y486</strain>
    </source>
</reference>
<accession>G0UA00</accession>
<organism evidence="2">
    <name type="scientific">Trypanosoma vivax (strain Y486)</name>
    <dbReference type="NCBI Taxonomy" id="1055687"/>
    <lineage>
        <taxon>Eukaryota</taxon>
        <taxon>Discoba</taxon>
        <taxon>Euglenozoa</taxon>
        <taxon>Kinetoplastea</taxon>
        <taxon>Metakinetoplastina</taxon>
        <taxon>Trypanosomatida</taxon>
        <taxon>Trypanosomatidae</taxon>
        <taxon>Trypanosoma</taxon>
        <taxon>Duttonella</taxon>
    </lineage>
</organism>
<keyword evidence="1" id="KW-0812">Transmembrane</keyword>
<feature type="transmembrane region" description="Helical" evidence="1">
    <location>
        <begin position="176"/>
        <end position="195"/>
    </location>
</feature>
<dbReference type="AlphaFoldDB" id="G0UA00"/>
<evidence type="ECO:0000256" key="1">
    <source>
        <dbReference type="SAM" id="Phobius"/>
    </source>
</evidence>
<dbReference type="VEuPathDB" id="TriTrypDB:TvY486_1101160"/>
<sequence length="413" mass="45769">MRMASHRHQMNTQPDIKVTTRGIYAKCTSPSSCVPELILIPPFYVLLVASISYTLLNAVFNYVAFGRSAIAVAAGRWRCAKRLIRHSLIVKDSDGGRQPAGVTYVYDETVHLLNSNNVASGHNDNAIFFQGISDPDSLGFMSPRVPASVANEALLSCLEAVRHVAQQIVFAYNAEYMTLTIAKSLLMLIVLQYHFDNDGGWDRFAVCSAANLMSGLLTPVLEYAAGLLLPLDQDREVKKTVMEHEDRKDSAVILGILVRVGRLQLENLQTVLVQGCTFIVFGSILLPAAVIFCVTGFCAFAWLFAIVWAFYAAMRYLYYKHNGVSPDSLVESSNGILLTPIGEFGRAVALKVLTLFLLQWSIQCSFLLGLSLLQGMGYYEALQLEIKYQLLGGYDPLKMTHFQWLCLISQSIL</sequence>
<evidence type="ECO:0000313" key="2">
    <source>
        <dbReference type="EMBL" id="CCC52631.1"/>
    </source>
</evidence>
<feature type="transmembrane region" description="Helical" evidence="1">
    <location>
        <begin position="33"/>
        <end position="53"/>
    </location>
</feature>
<gene>
    <name evidence="2" type="ORF">TVY486_1101160</name>
</gene>
<proteinExistence type="predicted"/>
<keyword evidence="1" id="KW-1133">Transmembrane helix</keyword>
<keyword evidence="1" id="KW-0472">Membrane</keyword>
<dbReference type="EMBL" id="HE573027">
    <property type="protein sequence ID" value="CCC52631.1"/>
    <property type="molecule type" value="Genomic_DNA"/>
</dbReference>
<protein>
    <submittedName>
        <fullName evidence="2">Uncharacterized protein</fullName>
    </submittedName>
</protein>
<feature type="transmembrane region" description="Helical" evidence="1">
    <location>
        <begin position="299"/>
        <end position="318"/>
    </location>
</feature>
<name>G0UA00_TRYVY</name>